<evidence type="ECO:0000313" key="1">
    <source>
        <dbReference type="EMBL" id="ERZ97496.1"/>
    </source>
</evidence>
<reference evidence="1" key="1">
    <citation type="submission" date="2013-07" db="EMBL/GenBank/DDBJ databases">
        <title>The genome of an arbuscular mycorrhizal fungus provides insights into the evolution of the oldest plant symbiosis.</title>
        <authorList>
            <consortium name="DOE Joint Genome Institute"/>
            <person name="Tisserant E."/>
            <person name="Malbreil M."/>
            <person name="Kuo A."/>
            <person name="Kohler A."/>
            <person name="Symeonidi A."/>
            <person name="Balestrini R."/>
            <person name="Charron P."/>
            <person name="Duensing N."/>
            <person name="Frei-dit-Frey N."/>
            <person name="Gianinazzi-Pearson V."/>
            <person name="Gilbert B."/>
            <person name="Handa Y."/>
            <person name="Hijri M."/>
            <person name="Kaul R."/>
            <person name="Kawaguchi M."/>
            <person name="Krajinski F."/>
            <person name="Lammers P."/>
            <person name="Lapierre D."/>
            <person name="Masclaux F.G."/>
            <person name="Murat C."/>
            <person name="Morin E."/>
            <person name="Ndikumana S."/>
            <person name="Pagni M."/>
            <person name="Petitpierre D."/>
            <person name="Requena N."/>
            <person name="Rosikiewicz P."/>
            <person name="Riley R."/>
            <person name="Saito K."/>
            <person name="San Clemente H."/>
            <person name="Shapiro H."/>
            <person name="van Tuinen D."/>
            <person name="Becard G."/>
            <person name="Bonfante P."/>
            <person name="Paszkowski U."/>
            <person name="Shachar-Hill Y."/>
            <person name="Young J.P."/>
            <person name="Sanders I.R."/>
            <person name="Henrissat B."/>
            <person name="Rensing S.A."/>
            <person name="Grigoriev I.V."/>
            <person name="Corradi N."/>
            <person name="Roux C."/>
            <person name="Martin F."/>
        </authorList>
    </citation>
    <scope>NUCLEOTIDE SEQUENCE</scope>
    <source>
        <strain evidence="1">DAOM 197198</strain>
    </source>
</reference>
<dbReference type="AlphaFoldDB" id="U9SQZ7"/>
<name>U9SQZ7_RHIID</name>
<sequence length="126" mass="14886">MPLRVVNFFYKRRCKSGFHEKLFSSHVILIIYFYFDLRFIPKLSKPGEISETSETWRREFFLIAWRLIEKVDRYQMAYYSNVLVGTLLCTIDRSGYFLIDLSKSISARTRKMVNYGEVRGNSDGGS</sequence>
<protein>
    <submittedName>
        <fullName evidence="1">Uncharacterized protein</fullName>
    </submittedName>
</protein>
<accession>U9SQZ7</accession>
<dbReference type="HOGENOM" id="CLU_1982769_0_0_1"/>
<dbReference type="EMBL" id="KI299567">
    <property type="protein sequence ID" value="ERZ97496.1"/>
    <property type="molecule type" value="Genomic_DNA"/>
</dbReference>
<gene>
    <name evidence="1" type="ORF">GLOINDRAFT_88971</name>
</gene>
<organism evidence="1">
    <name type="scientific">Rhizophagus irregularis (strain DAOM 181602 / DAOM 197198 / MUCL 43194)</name>
    <name type="common">Arbuscular mycorrhizal fungus</name>
    <name type="synonym">Glomus intraradices</name>
    <dbReference type="NCBI Taxonomy" id="747089"/>
    <lineage>
        <taxon>Eukaryota</taxon>
        <taxon>Fungi</taxon>
        <taxon>Fungi incertae sedis</taxon>
        <taxon>Mucoromycota</taxon>
        <taxon>Glomeromycotina</taxon>
        <taxon>Glomeromycetes</taxon>
        <taxon>Glomerales</taxon>
        <taxon>Glomeraceae</taxon>
        <taxon>Rhizophagus</taxon>
    </lineage>
</organism>
<proteinExistence type="predicted"/>